<dbReference type="EMBL" id="JAWQEG010001374">
    <property type="protein sequence ID" value="KAK3879959.1"/>
    <property type="molecule type" value="Genomic_DNA"/>
</dbReference>
<name>A0AAE1FSV3_PETCI</name>
<dbReference type="EC" id="1.5.5.2" evidence="8"/>
<proteinExistence type="inferred from homology"/>
<comment type="catalytic activity">
    <reaction evidence="8">
        <text>L-proline + a quinone = (S)-1-pyrroline-5-carboxylate + a quinol + H(+)</text>
        <dbReference type="Rhea" id="RHEA:23784"/>
        <dbReference type="ChEBI" id="CHEBI:15378"/>
        <dbReference type="ChEBI" id="CHEBI:17388"/>
        <dbReference type="ChEBI" id="CHEBI:24646"/>
        <dbReference type="ChEBI" id="CHEBI:60039"/>
        <dbReference type="ChEBI" id="CHEBI:132124"/>
        <dbReference type="EC" id="1.5.5.2"/>
    </reaction>
</comment>
<keyword evidence="5 8" id="KW-0560">Oxidoreductase</keyword>
<sequence>MIMVCISASRVRYTRGVHTCFIRGFLSRHAFGQSVTLLSKPRHALAPITPIPTCLGNAGVSVSAHPENASTHQKGDGCMELDFSGSNWVFRHKTTRELIRGLMVLNICSIDPLVNHSYKLLTLGKRLVGPWMLRRLVAPFYNQFVAGDTEEEMGRISQRLAQSNIRLMVAPMLETDLEEDHDVHKEELYARNLKKTVSLIELSRRQSVLEGVRPICQTKHTAHLTADILTCVSSEYLTLDFPGRVAAVEAVAELMAEAGAAGDEWQPSLTSLHPLNLNPSVAREVLQCLQRLHQLGSACVREDVVLAVDAEFTYTNPAISLLTLAMMKVFNTPAAPPIIWNTYQGYLKAGVEILKEDLRMMESLGDGTVRFGAKIVRGAYLEHERARAAELGYPDPVNDTYEDTGRSYDRMVEVMLDEVSSRRGQHSRQVIVSSHNEASITHAASVMTRLALNPVSGDVVFGQVYGMAENISIPLAASGLLVYKSVPMGNVNEVMPYLSRRAAENRAVLKGARREKQLLKEELLRRLFTLRSQQ</sequence>
<feature type="domain" description="Proline dehydrogenase" evidence="9">
    <location>
        <begin position="248"/>
        <end position="510"/>
    </location>
</feature>
<keyword evidence="11" id="KW-1185">Reference proteome</keyword>
<reference evidence="10" key="1">
    <citation type="submission" date="2023-10" db="EMBL/GenBank/DDBJ databases">
        <title>Genome assemblies of two species of porcelain crab, Petrolisthes cinctipes and Petrolisthes manimaculis (Anomura: Porcellanidae).</title>
        <authorList>
            <person name="Angst P."/>
        </authorList>
    </citation>
    <scope>NUCLEOTIDE SEQUENCE</scope>
    <source>
        <strain evidence="10">PB745_01</strain>
        <tissue evidence="10">Gill</tissue>
    </source>
</reference>
<evidence type="ECO:0000256" key="6">
    <source>
        <dbReference type="ARBA" id="ARBA00023062"/>
    </source>
</evidence>
<dbReference type="GO" id="GO:0004657">
    <property type="term" value="F:proline dehydrogenase activity"/>
    <property type="evidence" value="ECO:0007669"/>
    <property type="project" value="UniProtKB-EC"/>
</dbReference>
<evidence type="ECO:0000256" key="2">
    <source>
        <dbReference type="ARBA" id="ARBA00005869"/>
    </source>
</evidence>
<comment type="catalytic activity">
    <reaction evidence="7">
        <text>trans-4-hydroxy-L-proline + a quinone = (3R,5S)-1-pyrroline-3-hydroxy-5-carboxylate + a quinol + H(+)</text>
        <dbReference type="Rhea" id="RHEA:52512"/>
        <dbReference type="ChEBI" id="CHEBI:15378"/>
        <dbReference type="ChEBI" id="CHEBI:24646"/>
        <dbReference type="ChEBI" id="CHEBI:58375"/>
        <dbReference type="ChEBI" id="CHEBI:62612"/>
        <dbReference type="ChEBI" id="CHEBI:132124"/>
        <dbReference type="EC" id="1.5.5.3"/>
    </reaction>
</comment>
<accession>A0AAE1FSV3</accession>
<evidence type="ECO:0000313" key="10">
    <source>
        <dbReference type="EMBL" id="KAK3879959.1"/>
    </source>
</evidence>
<comment type="function">
    <text evidence="8">Converts proline to delta-1-pyrroline-5-carboxylate.</text>
</comment>
<keyword evidence="4 8" id="KW-0274">FAD</keyword>
<dbReference type="SUPFAM" id="SSF51730">
    <property type="entry name" value="FAD-linked oxidoreductase"/>
    <property type="match status" value="1"/>
</dbReference>
<dbReference type="Pfam" id="PF01619">
    <property type="entry name" value="Pro_dh"/>
    <property type="match status" value="1"/>
</dbReference>
<evidence type="ECO:0000256" key="8">
    <source>
        <dbReference type="RuleBase" id="RU364054"/>
    </source>
</evidence>
<dbReference type="InterPro" id="IPR015659">
    <property type="entry name" value="Proline_oxidase"/>
</dbReference>
<dbReference type="PANTHER" id="PTHR13914">
    <property type="entry name" value="PROLINE OXIDASE"/>
    <property type="match status" value="1"/>
</dbReference>
<organism evidence="10 11">
    <name type="scientific">Petrolisthes cinctipes</name>
    <name type="common">Flat porcelain crab</name>
    <dbReference type="NCBI Taxonomy" id="88211"/>
    <lineage>
        <taxon>Eukaryota</taxon>
        <taxon>Metazoa</taxon>
        <taxon>Ecdysozoa</taxon>
        <taxon>Arthropoda</taxon>
        <taxon>Crustacea</taxon>
        <taxon>Multicrustacea</taxon>
        <taxon>Malacostraca</taxon>
        <taxon>Eumalacostraca</taxon>
        <taxon>Eucarida</taxon>
        <taxon>Decapoda</taxon>
        <taxon>Pleocyemata</taxon>
        <taxon>Anomura</taxon>
        <taxon>Galatheoidea</taxon>
        <taxon>Porcellanidae</taxon>
        <taxon>Petrolisthes</taxon>
    </lineage>
</organism>
<evidence type="ECO:0000256" key="4">
    <source>
        <dbReference type="ARBA" id="ARBA00022827"/>
    </source>
</evidence>
<comment type="cofactor">
    <cofactor evidence="1 8">
        <name>FAD</name>
        <dbReference type="ChEBI" id="CHEBI:57692"/>
    </cofactor>
</comment>
<evidence type="ECO:0000256" key="3">
    <source>
        <dbReference type="ARBA" id="ARBA00022630"/>
    </source>
</evidence>
<dbReference type="GO" id="GO:0071949">
    <property type="term" value="F:FAD binding"/>
    <property type="evidence" value="ECO:0007669"/>
    <property type="project" value="TreeGrafter"/>
</dbReference>
<comment type="caution">
    <text evidence="10">The sequence shown here is derived from an EMBL/GenBank/DDBJ whole genome shotgun (WGS) entry which is preliminary data.</text>
</comment>
<keyword evidence="3 8" id="KW-0285">Flavoprotein</keyword>
<evidence type="ECO:0000256" key="5">
    <source>
        <dbReference type="ARBA" id="ARBA00023002"/>
    </source>
</evidence>
<keyword evidence="6 8" id="KW-0642">Proline metabolism</keyword>
<dbReference type="InterPro" id="IPR029041">
    <property type="entry name" value="FAD-linked_oxidoreductase-like"/>
</dbReference>
<comment type="similarity">
    <text evidence="2 8">Belongs to the proline oxidase family.</text>
</comment>
<dbReference type="Proteomes" id="UP001286313">
    <property type="component" value="Unassembled WGS sequence"/>
</dbReference>
<dbReference type="GO" id="GO:0005739">
    <property type="term" value="C:mitochondrion"/>
    <property type="evidence" value="ECO:0007669"/>
    <property type="project" value="TreeGrafter"/>
</dbReference>
<evidence type="ECO:0000313" key="11">
    <source>
        <dbReference type="Proteomes" id="UP001286313"/>
    </source>
</evidence>
<dbReference type="AlphaFoldDB" id="A0AAE1FSV3"/>
<evidence type="ECO:0000256" key="7">
    <source>
        <dbReference type="ARBA" id="ARBA00048242"/>
    </source>
</evidence>
<dbReference type="PANTHER" id="PTHR13914:SF29">
    <property type="entry name" value="HYDROXYPROLINE DEHYDROGENASE"/>
    <property type="match status" value="1"/>
</dbReference>
<gene>
    <name evidence="10" type="ORF">Pcinc_015521</name>
</gene>
<evidence type="ECO:0000259" key="9">
    <source>
        <dbReference type="Pfam" id="PF01619"/>
    </source>
</evidence>
<protein>
    <recommendedName>
        <fullName evidence="8">Proline dehydrogenase</fullName>
        <ecNumber evidence="8">1.5.5.2</ecNumber>
    </recommendedName>
</protein>
<dbReference type="InterPro" id="IPR002872">
    <property type="entry name" value="Proline_DH_dom"/>
</dbReference>
<dbReference type="Gene3D" id="3.20.20.220">
    <property type="match status" value="1"/>
</dbReference>
<evidence type="ECO:0000256" key="1">
    <source>
        <dbReference type="ARBA" id="ARBA00001974"/>
    </source>
</evidence>
<dbReference type="GO" id="GO:0010133">
    <property type="term" value="P:L-proline catabolic process to L-glutamate"/>
    <property type="evidence" value="ECO:0007669"/>
    <property type="project" value="TreeGrafter"/>
</dbReference>